<keyword evidence="7 8" id="KW-0503">Monooxygenase</keyword>
<protein>
    <submittedName>
        <fullName evidence="8">Monooxygenase</fullName>
    </submittedName>
</protein>
<dbReference type="InterPro" id="IPR050775">
    <property type="entry name" value="FAD-binding_Monooxygenases"/>
</dbReference>
<evidence type="ECO:0000256" key="3">
    <source>
        <dbReference type="ARBA" id="ARBA00022630"/>
    </source>
</evidence>
<dbReference type="RefSeq" id="WP_188445149.1">
    <property type="nucleotide sequence ID" value="NZ_BMDW01000002.1"/>
</dbReference>
<keyword evidence="4" id="KW-0274">FAD</keyword>
<dbReference type="SUPFAM" id="SSF51905">
    <property type="entry name" value="FAD/NAD(P)-binding domain"/>
    <property type="match status" value="1"/>
</dbReference>
<evidence type="ECO:0000256" key="1">
    <source>
        <dbReference type="ARBA" id="ARBA00001974"/>
    </source>
</evidence>
<evidence type="ECO:0000256" key="4">
    <source>
        <dbReference type="ARBA" id="ARBA00022827"/>
    </source>
</evidence>
<dbReference type="InterPro" id="IPR020946">
    <property type="entry name" value="Flavin_mOase-like"/>
</dbReference>
<accession>A0ABQ1G5T6</accession>
<dbReference type="EMBL" id="BMDW01000002">
    <property type="protein sequence ID" value="GGA37162.1"/>
    <property type="molecule type" value="Genomic_DNA"/>
</dbReference>
<evidence type="ECO:0000313" key="8">
    <source>
        <dbReference type="EMBL" id="GGA37162.1"/>
    </source>
</evidence>
<name>A0ABQ1G5T6_9SPHN</name>
<dbReference type="InterPro" id="IPR036188">
    <property type="entry name" value="FAD/NAD-bd_sf"/>
</dbReference>
<comment type="similarity">
    <text evidence="2">Belongs to the FAD-binding monooxygenase family.</text>
</comment>
<keyword evidence="9" id="KW-1185">Reference proteome</keyword>
<dbReference type="Gene3D" id="3.50.50.60">
    <property type="entry name" value="FAD/NAD(P)-binding domain"/>
    <property type="match status" value="2"/>
</dbReference>
<keyword evidence="3" id="KW-0285">Flavoprotein</keyword>
<comment type="cofactor">
    <cofactor evidence="1">
        <name>FAD</name>
        <dbReference type="ChEBI" id="CHEBI:57692"/>
    </cofactor>
</comment>
<dbReference type="PRINTS" id="PR00420">
    <property type="entry name" value="RNGMNOXGNASE"/>
</dbReference>
<sequence length="596" mass="65844">MSDTEAARASLCATKAKYSAEREKRLRSDGTDQYRDLTGLFEDFDRDPYADPDFQRDPVTCDTEVAIIGGGLGGLLAAARLAQRGITDVRVIDKAGDFGGTWYWNRYPGAACDIESYIYMPMLEETGYIPTEKYAKAPEIFAHCQRIAKQFGLYDKALFQTLVQEVRWQDDAGRWEVSTNRGDKLRARFLIIAGGILHKAKLPGIPGVETFKGKSFHTSRWDYDYTGGSPTEPMAKLADKRVALIGTGATSVQAMPRVAEMAEHLFVVQRTPSTVGVRANRPTDPAWATSLQPGWQTERMENFTRIVAGQEAGADLVDDGFSRIFGHNPKALQISTEEEELIDLAAMEAVRARIQSIVTDPATAEALKPWYNQMCKRPCFHDDYLPAFNRPNVTLVDTGGKGVERITEDALVVDGVSYPVDCIIYGSGFETGTGYKSRLGFEIYGRGGVSMTDAWAGGPATLHGMLARGFPNLMIFDQLQGGVAINFAHLMTELANHASWLIAQCIEQGIEEFEPTAEAQEAWFHTLLGKIGAQAMFFAQCTPGYFNAEGRMDPSAIRQIPYFGPLLDFVQILRDWRADGTLEGVETHSTQEATAR</sequence>
<reference evidence="9" key="1">
    <citation type="journal article" date="2019" name="Int. J. Syst. Evol. Microbiol.">
        <title>The Global Catalogue of Microorganisms (GCM) 10K type strain sequencing project: providing services to taxonomists for standard genome sequencing and annotation.</title>
        <authorList>
            <consortium name="The Broad Institute Genomics Platform"/>
            <consortium name="The Broad Institute Genome Sequencing Center for Infectious Disease"/>
            <person name="Wu L."/>
            <person name="Ma J."/>
        </authorList>
    </citation>
    <scope>NUCLEOTIDE SEQUENCE [LARGE SCALE GENOMIC DNA]</scope>
    <source>
        <strain evidence="9">CGMCC 1.10106</strain>
    </source>
</reference>
<dbReference type="Pfam" id="PF00743">
    <property type="entry name" value="FMO-like"/>
    <property type="match status" value="1"/>
</dbReference>
<keyword evidence="5" id="KW-0521">NADP</keyword>
<dbReference type="Proteomes" id="UP000618591">
    <property type="component" value="Unassembled WGS sequence"/>
</dbReference>
<proteinExistence type="inferred from homology"/>
<gene>
    <name evidence="8" type="ORF">GCM10011395_04360</name>
</gene>
<dbReference type="GO" id="GO:0004497">
    <property type="term" value="F:monooxygenase activity"/>
    <property type="evidence" value="ECO:0007669"/>
    <property type="project" value="UniProtKB-KW"/>
</dbReference>
<evidence type="ECO:0000256" key="7">
    <source>
        <dbReference type="ARBA" id="ARBA00023033"/>
    </source>
</evidence>
<keyword evidence="6" id="KW-0560">Oxidoreductase</keyword>
<evidence type="ECO:0000256" key="2">
    <source>
        <dbReference type="ARBA" id="ARBA00010139"/>
    </source>
</evidence>
<organism evidence="8 9">
    <name type="scientific">Sphingomonas psychrolutea</name>
    <dbReference type="NCBI Taxonomy" id="1259676"/>
    <lineage>
        <taxon>Bacteria</taxon>
        <taxon>Pseudomonadati</taxon>
        <taxon>Pseudomonadota</taxon>
        <taxon>Alphaproteobacteria</taxon>
        <taxon>Sphingomonadales</taxon>
        <taxon>Sphingomonadaceae</taxon>
        <taxon>Sphingomonas</taxon>
    </lineage>
</organism>
<evidence type="ECO:0000313" key="9">
    <source>
        <dbReference type="Proteomes" id="UP000618591"/>
    </source>
</evidence>
<dbReference type="PANTHER" id="PTHR43098:SF4">
    <property type="entry name" value="BLR3857 PROTEIN"/>
    <property type="match status" value="1"/>
</dbReference>
<comment type="caution">
    <text evidence="8">The sequence shown here is derived from an EMBL/GenBank/DDBJ whole genome shotgun (WGS) entry which is preliminary data.</text>
</comment>
<evidence type="ECO:0000256" key="6">
    <source>
        <dbReference type="ARBA" id="ARBA00023002"/>
    </source>
</evidence>
<dbReference type="PANTHER" id="PTHR43098">
    <property type="entry name" value="L-ORNITHINE N(5)-MONOOXYGENASE-RELATED"/>
    <property type="match status" value="1"/>
</dbReference>
<evidence type="ECO:0000256" key="5">
    <source>
        <dbReference type="ARBA" id="ARBA00022857"/>
    </source>
</evidence>